<keyword evidence="2" id="KW-1185">Reference proteome</keyword>
<reference evidence="1 2" key="1">
    <citation type="submission" date="2018-11" db="EMBL/GenBank/DDBJ databases">
        <authorList>
            <consortium name="Pathogen Informatics"/>
        </authorList>
    </citation>
    <scope>NUCLEOTIDE SEQUENCE [LARGE SCALE GENOMIC DNA]</scope>
    <source>
        <strain>Denwood</strain>
        <strain evidence="2">Zambia</strain>
    </source>
</reference>
<gene>
    <name evidence="1" type="ORF">SMTD_LOCUS17146</name>
</gene>
<dbReference type="AlphaFoldDB" id="A0A183PS10"/>
<sequence length="274" mass="32023">MNPTKNLNSNLQLIKVKELLKLLRYLIFQCHLLCTVDLLQAIWDSLLKPTFQPDFIVNNYILLKFQNQIVLSNDCDLCFKWFTLFFNNSTWLKCRDFIWDNYSTLNPKLMTNAGVEFVVQLFCRINSDNTCIISELNGFNTIKLLSMTSSLATATSTIIPNKTDYTFTTLNSNYSTVTKTMTTMNTTKTMTTTTTNSTSIKFMNLKQLWNFILYSNKIVYQKICKLLLQLYTNYSSTINLNKRKELCFNIMKLCYTYIKTEYNEVCILDSLFVF</sequence>
<evidence type="ECO:0000313" key="2">
    <source>
        <dbReference type="Proteomes" id="UP000269396"/>
    </source>
</evidence>
<protein>
    <submittedName>
        <fullName evidence="1">Uncharacterized protein</fullName>
    </submittedName>
</protein>
<dbReference type="Proteomes" id="UP000269396">
    <property type="component" value="Unassembled WGS sequence"/>
</dbReference>
<organism evidence="1 2">
    <name type="scientific">Schistosoma mattheei</name>
    <dbReference type="NCBI Taxonomy" id="31246"/>
    <lineage>
        <taxon>Eukaryota</taxon>
        <taxon>Metazoa</taxon>
        <taxon>Spiralia</taxon>
        <taxon>Lophotrochozoa</taxon>
        <taxon>Platyhelminthes</taxon>
        <taxon>Trematoda</taxon>
        <taxon>Digenea</taxon>
        <taxon>Strigeidida</taxon>
        <taxon>Schistosomatoidea</taxon>
        <taxon>Schistosomatidae</taxon>
        <taxon>Schistosoma</taxon>
    </lineage>
</organism>
<accession>A0A183PS10</accession>
<name>A0A183PS10_9TREM</name>
<dbReference type="STRING" id="31246.A0A183PS10"/>
<dbReference type="EMBL" id="UZAL01038269">
    <property type="protein sequence ID" value="VDP73306.1"/>
    <property type="molecule type" value="Genomic_DNA"/>
</dbReference>
<evidence type="ECO:0000313" key="1">
    <source>
        <dbReference type="EMBL" id="VDP73306.1"/>
    </source>
</evidence>
<proteinExistence type="predicted"/>